<organism evidence="2 3">
    <name type="scientific">Hortaea werneckii EXF-2000</name>
    <dbReference type="NCBI Taxonomy" id="1157616"/>
    <lineage>
        <taxon>Eukaryota</taxon>
        <taxon>Fungi</taxon>
        <taxon>Dikarya</taxon>
        <taxon>Ascomycota</taxon>
        <taxon>Pezizomycotina</taxon>
        <taxon>Dothideomycetes</taxon>
        <taxon>Dothideomycetidae</taxon>
        <taxon>Mycosphaerellales</taxon>
        <taxon>Teratosphaeriaceae</taxon>
        <taxon>Hortaea</taxon>
    </lineage>
</organism>
<dbReference type="Proteomes" id="UP000194280">
    <property type="component" value="Unassembled WGS sequence"/>
</dbReference>
<dbReference type="AlphaFoldDB" id="A0A1Z5TL59"/>
<feature type="coiled-coil region" evidence="1">
    <location>
        <begin position="239"/>
        <end position="266"/>
    </location>
</feature>
<evidence type="ECO:0000313" key="2">
    <source>
        <dbReference type="EMBL" id="OTA36766.1"/>
    </source>
</evidence>
<reference evidence="2 3" key="1">
    <citation type="submission" date="2017-01" db="EMBL/GenBank/DDBJ databases">
        <title>The recent genome duplication of the halophilic yeast Hortaea werneckii: insights from long-read sequencing.</title>
        <authorList>
            <person name="Sinha S."/>
            <person name="Flibotte S."/>
            <person name="Neira M."/>
            <person name="Lenassi M."/>
            <person name="Gostincar C."/>
            <person name="Stajich J.E."/>
            <person name="Nislow C.E."/>
        </authorList>
    </citation>
    <scope>NUCLEOTIDE SEQUENCE [LARGE SCALE GENOMIC DNA]</scope>
    <source>
        <strain evidence="2 3">EXF-2000</strain>
    </source>
</reference>
<gene>
    <name evidence="2" type="ORF">BTJ68_02662</name>
</gene>
<dbReference type="InParanoid" id="A0A1Z5TL59"/>
<dbReference type="OrthoDB" id="3029470at2759"/>
<sequence length="488" mass="55675">MSVSTAEMSKYLDEVVHLLVTDENPPRELDGLDHERCAALQNAMLKHAWVRSGRNEETFPEGTVPFIEICGLERPEENLHPSVVEFYRKARTPYNGTPGKDFVHFFYNLRALVCSLGDHEYCFDDDDETITLYDSTSQFSKPDGLVYDQGSHSAIMHLDIQDELDVDQPWQYLESILSVWIEMIQRQKVAAISNEVGSERHEQHEQGWLVFHGPDRDSLTGLQRFTQDAEPWKIVPWTAKDLEEALEVWESAVETIEEEMQLSDAETTNGLLNVACLDAAKIPEGFAREFLTKARRPRFEFIAPGFKIPCAEDFIRQPFIGISIEEDTVPPILLFRGEEMVPTEGIWWFGRFSNKYNHMLPDAPSSRDVPECPSGLYFSMCHRTHGHPEENGCNLVLPFDFENGFAKKSDGMPAEKSFDLLQAGTNPFNDNHPLAITAFLETVRENVESGHWAVDEHGVSGGLDVWKQADTEEHWDKYFQPLGPGMFW</sequence>
<name>A0A1Z5TL59_HORWE</name>
<comment type="caution">
    <text evidence="2">The sequence shown here is derived from an EMBL/GenBank/DDBJ whole genome shotgun (WGS) entry which is preliminary data.</text>
</comment>
<evidence type="ECO:0000313" key="3">
    <source>
        <dbReference type="Proteomes" id="UP000194280"/>
    </source>
</evidence>
<dbReference type="STRING" id="1157616.A0A1Z5TL59"/>
<dbReference type="EMBL" id="MUNK01000027">
    <property type="protein sequence ID" value="OTA36766.1"/>
    <property type="molecule type" value="Genomic_DNA"/>
</dbReference>
<dbReference type="VEuPathDB" id="FungiDB:BTJ68_02662"/>
<protein>
    <submittedName>
        <fullName evidence="2">Uncharacterized protein</fullName>
    </submittedName>
</protein>
<keyword evidence="3" id="KW-1185">Reference proteome</keyword>
<evidence type="ECO:0000256" key="1">
    <source>
        <dbReference type="SAM" id="Coils"/>
    </source>
</evidence>
<accession>A0A1Z5TL59</accession>
<proteinExistence type="predicted"/>
<keyword evidence="1" id="KW-0175">Coiled coil</keyword>